<evidence type="ECO:0000313" key="2">
    <source>
        <dbReference type="Proteomes" id="UP000192320"/>
    </source>
</evidence>
<comment type="caution">
    <text evidence="1">The sequence shown here is derived from an EMBL/GenBank/DDBJ whole genome shotgun (WGS) entry which is preliminary data.</text>
</comment>
<dbReference type="Gene3D" id="3.40.1440.10">
    <property type="entry name" value="GIY-YIG endonuclease"/>
    <property type="match status" value="1"/>
</dbReference>
<dbReference type="EMBL" id="MVHZ01000003">
    <property type="protein sequence ID" value="ORB03317.1"/>
    <property type="molecule type" value="Genomic_DNA"/>
</dbReference>
<dbReference type="AlphaFoldDB" id="A0AA91M9D4"/>
<evidence type="ECO:0008006" key="3">
    <source>
        <dbReference type="Google" id="ProtNLM"/>
    </source>
</evidence>
<proteinExistence type="predicted"/>
<sequence>MPLRNLLGELEPKTCKLHCAVTDGKVEPINELATDWDEWVGWSRWRGARDHFNRDFIFTMARVPKTPSQWLFGGVFEVTGRSPIANTRSYDLELRDDIMGEYIKRLVIDFRPTGRVTRRNFETDLDQMTVAAIHDKPYEGDAFPGHDLINHTFRDLRTIVRQRRPDWRIALESMKGVYVIHDQLTGEPYVGAAYADEGIWHRMCTYAETLHGNNVGLKALVGAKGEAYVLDNLRFALLEHMTKRTEDQRVIDRETYWKQVLLSRTLGNNRN</sequence>
<reference evidence="1 2" key="1">
    <citation type="submission" date="2017-02" db="EMBL/GenBank/DDBJ databases">
        <title>The new phylogeny of genus Mycobacterium.</title>
        <authorList>
            <person name="Tortoli E."/>
            <person name="Trovato A."/>
            <person name="Cirillo D.M."/>
        </authorList>
    </citation>
    <scope>NUCLEOTIDE SEQUENCE [LARGE SCALE GENOMIC DNA]</scope>
    <source>
        <strain evidence="1 2">DSM 45633</strain>
    </source>
</reference>
<name>A0AA91M9D4_9MYCO</name>
<dbReference type="SUPFAM" id="SSF82771">
    <property type="entry name" value="GIY-YIG endonuclease"/>
    <property type="match status" value="1"/>
</dbReference>
<gene>
    <name evidence="1" type="ORF">BST33_03565</name>
</gene>
<accession>A0AA91M9D4</accession>
<dbReference type="Proteomes" id="UP000192320">
    <property type="component" value="Unassembled WGS sequence"/>
</dbReference>
<dbReference type="CDD" id="cd10446">
    <property type="entry name" value="GIY-YIG_unchar_1"/>
    <property type="match status" value="1"/>
</dbReference>
<keyword evidence="2" id="KW-1185">Reference proteome</keyword>
<dbReference type="InterPro" id="IPR035901">
    <property type="entry name" value="GIY-YIG_endonuc_sf"/>
</dbReference>
<protein>
    <recommendedName>
        <fullName evidence="3">GIY-YIG nuclease family protein</fullName>
    </recommendedName>
</protein>
<organism evidence="1 2">
    <name type="scientific">Mycolicibacter minnesotensis</name>
    <dbReference type="NCBI Taxonomy" id="1118379"/>
    <lineage>
        <taxon>Bacteria</taxon>
        <taxon>Bacillati</taxon>
        <taxon>Actinomycetota</taxon>
        <taxon>Actinomycetes</taxon>
        <taxon>Mycobacteriales</taxon>
        <taxon>Mycobacteriaceae</taxon>
        <taxon>Mycolicibacter</taxon>
    </lineage>
</organism>
<evidence type="ECO:0000313" key="1">
    <source>
        <dbReference type="EMBL" id="ORB03317.1"/>
    </source>
</evidence>